<reference evidence="2 3" key="1">
    <citation type="submission" date="2018-04" db="EMBL/GenBank/DDBJ databases">
        <title>Genomic Encyclopedia of Archaeal and Bacterial Type Strains, Phase II (KMG-II): from individual species to whole genera.</title>
        <authorList>
            <person name="Goeker M."/>
        </authorList>
    </citation>
    <scope>NUCLEOTIDE SEQUENCE [LARGE SCALE GENOMIC DNA]</scope>
    <source>
        <strain evidence="2 3">DSM 28823</strain>
    </source>
</reference>
<keyword evidence="2" id="KW-0808">Transferase</keyword>
<name>A0A2T5C0K3_9BACT</name>
<dbReference type="PANTHER" id="PTHR43235:SF1">
    <property type="entry name" value="GLUTAMINE AMIDOTRANSFERASE PB2B2.05-RELATED"/>
    <property type="match status" value="1"/>
</dbReference>
<dbReference type="InterPro" id="IPR011697">
    <property type="entry name" value="Peptidase_C26"/>
</dbReference>
<dbReference type="InterPro" id="IPR029062">
    <property type="entry name" value="Class_I_gatase-like"/>
</dbReference>
<keyword evidence="3" id="KW-1185">Reference proteome</keyword>
<dbReference type="SUPFAM" id="SSF52317">
    <property type="entry name" value="Class I glutamine amidotransferase-like"/>
    <property type="match status" value="1"/>
</dbReference>
<dbReference type="InterPro" id="IPR044668">
    <property type="entry name" value="PuuD-like"/>
</dbReference>
<keyword evidence="1" id="KW-0732">Signal</keyword>
<evidence type="ECO:0000313" key="3">
    <source>
        <dbReference type="Proteomes" id="UP000243525"/>
    </source>
</evidence>
<dbReference type="PANTHER" id="PTHR43235">
    <property type="entry name" value="GLUTAMINE AMIDOTRANSFERASE PB2B2.05-RELATED"/>
    <property type="match status" value="1"/>
</dbReference>
<dbReference type="PROSITE" id="PS51273">
    <property type="entry name" value="GATASE_TYPE_1"/>
    <property type="match status" value="1"/>
</dbReference>
<dbReference type="GO" id="GO:0016740">
    <property type="term" value="F:transferase activity"/>
    <property type="evidence" value="ECO:0007669"/>
    <property type="project" value="UniProtKB-KW"/>
</dbReference>
<gene>
    <name evidence="2" type="ORF">C8N47_11028</name>
</gene>
<feature type="chain" id="PRO_5015555325" evidence="1">
    <location>
        <begin position="25"/>
        <end position="368"/>
    </location>
</feature>
<organism evidence="2 3">
    <name type="scientific">Mangrovibacterium marinum</name>
    <dbReference type="NCBI Taxonomy" id="1639118"/>
    <lineage>
        <taxon>Bacteria</taxon>
        <taxon>Pseudomonadati</taxon>
        <taxon>Bacteroidota</taxon>
        <taxon>Bacteroidia</taxon>
        <taxon>Marinilabiliales</taxon>
        <taxon>Prolixibacteraceae</taxon>
        <taxon>Mangrovibacterium</taxon>
    </lineage>
</organism>
<dbReference type="Gene3D" id="3.40.50.880">
    <property type="match status" value="1"/>
</dbReference>
<dbReference type="GO" id="GO:0016811">
    <property type="term" value="F:hydrolase activity, acting on carbon-nitrogen (but not peptide) bonds, in linear amides"/>
    <property type="evidence" value="ECO:0007669"/>
    <property type="project" value="InterPro"/>
</dbReference>
<dbReference type="Pfam" id="PF07722">
    <property type="entry name" value="Peptidase_C26"/>
    <property type="match status" value="1"/>
</dbReference>
<dbReference type="RefSeq" id="WP_107822594.1">
    <property type="nucleotide sequence ID" value="NZ_OY782574.1"/>
</dbReference>
<accession>A0A2T5C0K3</accession>
<dbReference type="EMBL" id="QAAD01000010">
    <property type="protein sequence ID" value="PTN08142.1"/>
    <property type="molecule type" value="Genomic_DNA"/>
</dbReference>
<feature type="signal peptide" evidence="1">
    <location>
        <begin position="1"/>
        <end position="24"/>
    </location>
</feature>
<protein>
    <submittedName>
        <fullName evidence="2">Putative glutamine amidotransferase</fullName>
    </submittedName>
</protein>
<evidence type="ECO:0000256" key="1">
    <source>
        <dbReference type="SAM" id="SignalP"/>
    </source>
</evidence>
<comment type="caution">
    <text evidence="2">The sequence shown here is derived from an EMBL/GenBank/DDBJ whole genome shotgun (WGS) entry which is preliminary data.</text>
</comment>
<dbReference type="OrthoDB" id="9804920at2"/>
<dbReference type="Proteomes" id="UP000243525">
    <property type="component" value="Unassembled WGS sequence"/>
</dbReference>
<sequence>MRIKRILLQFLLIFSLFVSSPVFAQNFFNTDYDPAKSYILLTHPTVENIERIRYLIDNRILYVGETEFVGIYFYAESYDYSQTIRFIRDNNLEKFHLQRLTGTLNKDNIFEPNDFTNNFDIMFSQSRGLILFGGPDIQPEVYGEEKTLSEVTDPQRHLMELSFVFQLLGSNKNPNYTPFLERNPKYFILGICLGMQTMNVATGGTMVQDIPAELYDARTPQEIVQLDRDNIHRNYWPDIFNNPQLMPVNFHPLRLEIGSFFQTQVRWKKSNVSPKVLSAHHQAVENLNSCWEVTARSMDGKVIEAIHHKKYPNVFGIQFHPEVPALYEDREAYKFSPRDVPQTYHQIIGRDGLKFHKMFWKRVSRSIN</sequence>
<evidence type="ECO:0000313" key="2">
    <source>
        <dbReference type="EMBL" id="PTN08142.1"/>
    </source>
</evidence>
<dbReference type="GO" id="GO:0005829">
    <property type="term" value="C:cytosol"/>
    <property type="evidence" value="ECO:0007669"/>
    <property type="project" value="TreeGrafter"/>
</dbReference>
<keyword evidence="2" id="KW-0315">Glutamine amidotransferase</keyword>
<dbReference type="AlphaFoldDB" id="A0A2T5C0K3"/>
<proteinExistence type="predicted"/>